<evidence type="ECO:0000256" key="1">
    <source>
        <dbReference type="SAM" id="Phobius"/>
    </source>
</evidence>
<feature type="non-terminal residue" evidence="3">
    <location>
        <position position="104"/>
    </location>
</feature>
<name>X1A790_9ZZZZ</name>
<feature type="domain" description="MacB-like periplasmic core" evidence="2">
    <location>
        <begin position="20"/>
        <end position="103"/>
    </location>
</feature>
<accession>X1A790</accession>
<dbReference type="InterPro" id="IPR025857">
    <property type="entry name" value="MacB_PCD"/>
</dbReference>
<organism evidence="3">
    <name type="scientific">marine sediment metagenome</name>
    <dbReference type="NCBI Taxonomy" id="412755"/>
    <lineage>
        <taxon>unclassified sequences</taxon>
        <taxon>metagenomes</taxon>
        <taxon>ecological metagenomes</taxon>
    </lineage>
</organism>
<feature type="transmembrane region" description="Helical" evidence="1">
    <location>
        <begin position="21"/>
        <end position="41"/>
    </location>
</feature>
<proteinExistence type="predicted"/>
<gene>
    <name evidence="3" type="ORF">S01H4_12665</name>
</gene>
<dbReference type="GO" id="GO:0022857">
    <property type="term" value="F:transmembrane transporter activity"/>
    <property type="evidence" value="ECO:0007669"/>
    <property type="project" value="TreeGrafter"/>
</dbReference>
<protein>
    <recommendedName>
        <fullName evidence="2">MacB-like periplasmic core domain-containing protein</fullName>
    </recommendedName>
</protein>
<comment type="caution">
    <text evidence="3">The sequence shown here is derived from an EMBL/GenBank/DDBJ whole genome shotgun (WGS) entry which is preliminary data.</text>
</comment>
<dbReference type="Pfam" id="PF12704">
    <property type="entry name" value="MacB_PCD"/>
    <property type="match status" value="1"/>
</dbReference>
<dbReference type="EMBL" id="BART01005443">
    <property type="protein sequence ID" value="GAG65992.1"/>
    <property type="molecule type" value="Genomic_DNA"/>
</dbReference>
<evidence type="ECO:0000313" key="3">
    <source>
        <dbReference type="EMBL" id="GAG65992.1"/>
    </source>
</evidence>
<sequence length="104" mass="10961">MIFEIIKLAINSLKANKLRTFLSMLGIIIGVGAVIAIVSIGSGAREQITAQISDLGSNVINIFPGTSKGWGGKVSKSSADVFTLELADYIEKVSPSVKRVVPIS</sequence>
<dbReference type="PANTHER" id="PTHR30572:SF4">
    <property type="entry name" value="ABC TRANSPORTER PERMEASE YTRF"/>
    <property type="match status" value="1"/>
</dbReference>
<keyword evidence="1" id="KW-0812">Transmembrane</keyword>
<keyword evidence="1" id="KW-0472">Membrane</keyword>
<dbReference type="GO" id="GO:0005886">
    <property type="term" value="C:plasma membrane"/>
    <property type="evidence" value="ECO:0007669"/>
    <property type="project" value="TreeGrafter"/>
</dbReference>
<reference evidence="3" key="1">
    <citation type="journal article" date="2014" name="Front. Microbiol.">
        <title>High frequency of phylogenetically diverse reductive dehalogenase-homologous genes in deep subseafloor sedimentary metagenomes.</title>
        <authorList>
            <person name="Kawai M."/>
            <person name="Futagami T."/>
            <person name="Toyoda A."/>
            <person name="Takaki Y."/>
            <person name="Nishi S."/>
            <person name="Hori S."/>
            <person name="Arai W."/>
            <person name="Tsubouchi T."/>
            <person name="Morono Y."/>
            <person name="Uchiyama I."/>
            <person name="Ito T."/>
            <person name="Fujiyama A."/>
            <person name="Inagaki F."/>
            <person name="Takami H."/>
        </authorList>
    </citation>
    <scope>NUCLEOTIDE SEQUENCE</scope>
    <source>
        <strain evidence="3">Expedition CK06-06</strain>
    </source>
</reference>
<dbReference type="AlphaFoldDB" id="X1A790"/>
<dbReference type="PANTHER" id="PTHR30572">
    <property type="entry name" value="MEMBRANE COMPONENT OF TRANSPORTER-RELATED"/>
    <property type="match status" value="1"/>
</dbReference>
<keyword evidence="1" id="KW-1133">Transmembrane helix</keyword>
<evidence type="ECO:0000259" key="2">
    <source>
        <dbReference type="Pfam" id="PF12704"/>
    </source>
</evidence>
<dbReference type="InterPro" id="IPR050250">
    <property type="entry name" value="Macrolide_Exporter_MacB"/>
</dbReference>